<sequence length="69" mass="7854">MQLLLNSPWDVCFEPINEIVYIAMAGQHQIWEHNITDGTTRAFSGDGYERNLNGGWGIVLKEVLFDSLE</sequence>
<evidence type="ECO:0000313" key="1">
    <source>
        <dbReference type="EMBL" id="CAH2068739.1"/>
    </source>
</evidence>
<evidence type="ECO:0000313" key="2">
    <source>
        <dbReference type="Proteomes" id="UP000836841"/>
    </source>
</evidence>
<keyword evidence="2" id="KW-1185">Reference proteome</keyword>
<organism evidence="1 2">
    <name type="scientific">Thlaspi arvense</name>
    <name type="common">Field penny-cress</name>
    <dbReference type="NCBI Taxonomy" id="13288"/>
    <lineage>
        <taxon>Eukaryota</taxon>
        <taxon>Viridiplantae</taxon>
        <taxon>Streptophyta</taxon>
        <taxon>Embryophyta</taxon>
        <taxon>Tracheophyta</taxon>
        <taxon>Spermatophyta</taxon>
        <taxon>Magnoliopsida</taxon>
        <taxon>eudicotyledons</taxon>
        <taxon>Gunneridae</taxon>
        <taxon>Pentapetalae</taxon>
        <taxon>rosids</taxon>
        <taxon>malvids</taxon>
        <taxon>Brassicales</taxon>
        <taxon>Brassicaceae</taxon>
        <taxon>Thlaspideae</taxon>
        <taxon>Thlaspi</taxon>
    </lineage>
</organism>
<reference evidence="1 2" key="1">
    <citation type="submission" date="2022-03" db="EMBL/GenBank/DDBJ databases">
        <authorList>
            <person name="Nunn A."/>
            <person name="Chopra R."/>
            <person name="Nunn A."/>
            <person name="Contreras Garrido A."/>
        </authorList>
    </citation>
    <scope>NUCLEOTIDE SEQUENCE [LARGE SCALE GENOMIC DNA]</scope>
</reference>
<comment type="caution">
    <text evidence="1">The sequence shown here is derived from an EMBL/GenBank/DDBJ whole genome shotgun (WGS) entry which is preliminary data.</text>
</comment>
<dbReference type="PANTHER" id="PTHR46388">
    <property type="entry name" value="NHL REPEAT-CONTAINING PROTEIN 2"/>
    <property type="match status" value="1"/>
</dbReference>
<name>A0AAU9SKR1_THLAR</name>
<protein>
    <submittedName>
        <fullName evidence="1">Uncharacterized protein</fullName>
    </submittedName>
</protein>
<dbReference type="AlphaFoldDB" id="A0AAU9SKR1"/>
<gene>
    <name evidence="1" type="ORF">TAV2_LOCUS18368</name>
</gene>
<accession>A0AAU9SKR1</accession>
<dbReference type="Proteomes" id="UP000836841">
    <property type="component" value="Unassembled WGS sequence"/>
</dbReference>
<dbReference type="PANTHER" id="PTHR46388:SF2">
    <property type="entry name" value="NHL REPEAT-CONTAINING PROTEIN 2"/>
    <property type="match status" value="1"/>
</dbReference>
<dbReference type="EMBL" id="CAJVSB020000851">
    <property type="protein sequence ID" value="CAH2068739.1"/>
    <property type="molecule type" value="Genomic_DNA"/>
</dbReference>
<proteinExistence type="predicted"/>